<evidence type="ECO:0000313" key="3">
    <source>
        <dbReference type="Proteomes" id="UP000053660"/>
    </source>
</evidence>
<feature type="region of interest" description="Disordered" evidence="1">
    <location>
        <begin position="1"/>
        <end position="52"/>
    </location>
</feature>
<keyword evidence="3" id="KW-1185">Reference proteome</keyword>
<dbReference type="AlphaFoldDB" id="A0A0B1TLY3"/>
<name>A0A0B1TLY3_OESDE</name>
<reference evidence="2 3" key="1">
    <citation type="submission" date="2014-03" db="EMBL/GenBank/DDBJ databases">
        <title>Draft genome of the hookworm Oesophagostomum dentatum.</title>
        <authorList>
            <person name="Mitreva M."/>
        </authorList>
    </citation>
    <scope>NUCLEOTIDE SEQUENCE [LARGE SCALE GENOMIC DNA]</scope>
    <source>
        <strain evidence="2 3">OD-Hann</strain>
    </source>
</reference>
<organism evidence="2 3">
    <name type="scientific">Oesophagostomum dentatum</name>
    <name type="common">Nodular worm</name>
    <dbReference type="NCBI Taxonomy" id="61180"/>
    <lineage>
        <taxon>Eukaryota</taxon>
        <taxon>Metazoa</taxon>
        <taxon>Ecdysozoa</taxon>
        <taxon>Nematoda</taxon>
        <taxon>Chromadorea</taxon>
        <taxon>Rhabditida</taxon>
        <taxon>Rhabditina</taxon>
        <taxon>Rhabditomorpha</taxon>
        <taxon>Strongyloidea</taxon>
        <taxon>Strongylidae</taxon>
        <taxon>Oesophagostomum</taxon>
    </lineage>
</organism>
<sequence>MFQQSDTAEEGSGTDSDIPRRSESSAEPEAPSPQAPSSEEPTPCSSACKEKNLITAQITPPVTPTATSTPHQTLADALNLMSATQEGDELSQDPALVKPLFIENGNSASVSPSRFPHGLRAAKTRRQLESVEARIRLFGDCSRVEVPSGYTTVETQSGVRLIEGGASIHDASSSPIHLPLGRFLPVPHR</sequence>
<gene>
    <name evidence="2" type="ORF">OESDEN_01759</name>
</gene>
<evidence type="ECO:0000256" key="1">
    <source>
        <dbReference type="SAM" id="MobiDB-lite"/>
    </source>
</evidence>
<dbReference type="Proteomes" id="UP000053660">
    <property type="component" value="Unassembled WGS sequence"/>
</dbReference>
<proteinExistence type="predicted"/>
<accession>A0A0B1TLY3</accession>
<dbReference type="OrthoDB" id="5871148at2759"/>
<protein>
    <submittedName>
        <fullName evidence="2">Uncharacterized protein</fullName>
    </submittedName>
</protein>
<dbReference type="EMBL" id="KN549336">
    <property type="protein sequence ID" value="KHJ98254.1"/>
    <property type="molecule type" value="Genomic_DNA"/>
</dbReference>
<evidence type="ECO:0000313" key="2">
    <source>
        <dbReference type="EMBL" id="KHJ98254.1"/>
    </source>
</evidence>